<sequence>MANAIIGCATLVLLVSLATVSSVVAVPTSVLADSKAANVDVSVTDVFEVVLQRVQFLLQVGGQRGKFSIQIGQLAAQLRDDAFRRVEHVVASEYVQQAKIGHRNLQVADASIDTPTRFTFSLAARWMKLMHWVSAWAF</sequence>
<name>A0A182IZG5_ANOAO</name>
<reference evidence="1" key="1">
    <citation type="submission" date="2022-08" db="UniProtKB">
        <authorList>
            <consortium name="EnsemblMetazoa"/>
        </authorList>
    </citation>
    <scope>IDENTIFICATION</scope>
    <source>
        <strain evidence="1">EBRO</strain>
    </source>
</reference>
<organism evidence="1">
    <name type="scientific">Anopheles atroparvus</name>
    <name type="common">European mosquito</name>
    <dbReference type="NCBI Taxonomy" id="41427"/>
    <lineage>
        <taxon>Eukaryota</taxon>
        <taxon>Metazoa</taxon>
        <taxon>Ecdysozoa</taxon>
        <taxon>Arthropoda</taxon>
        <taxon>Hexapoda</taxon>
        <taxon>Insecta</taxon>
        <taxon>Pterygota</taxon>
        <taxon>Neoptera</taxon>
        <taxon>Endopterygota</taxon>
        <taxon>Diptera</taxon>
        <taxon>Nematocera</taxon>
        <taxon>Culicoidea</taxon>
        <taxon>Culicidae</taxon>
        <taxon>Anophelinae</taxon>
        <taxon>Anopheles</taxon>
    </lineage>
</organism>
<dbReference type="EnsemblMetazoa" id="AATE008447-RA">
    <property type="protein sequence ID" value="AATE008447-PA.1"/>
    <property type="gene ID" value="AATE008447"/>
</dbReference>
<dbReference type="VEuPathDB" id="VectorBase:AATE008447"/>
<evidence type="ECO:0000313" key="1">
    <source>
        <dbReference type="EnsemblMetazoa" id="AATE008447-PA.1"/>
    </source>
</evidence>
<dbReference type="AlphaFoldDB" id="A0A182IZG5"/>
<accession>A0A182IZG5</accession>
<protein>
    <submittedName>
        <fullName evidence="1">Uncharacterized protein</fullName>
    </submittedName>
</protein>
<proteinExistence type="predicted"/>